<name>A0A6G7VJU9_9RHOB</name>
<evidence type="ECO:0000313" key="10">
    <source>
        <dbReference type="Proteomes" id="UP000500791"/>
    </source>
</evidence>
<evidence type="ECO:0000256" key="7">
    <source>
        <dbReference type="RuleBase" id="RU365041"/>
    </source>
</evidence>
<accession>A0A6G7VJU9</accession>
<keyword evidence="10" id="KW-1185">Reference proteome</keyword>
<feature type="transmembrane region" description="Helical" evidence="7">
    <location>
        <begin position="131"/>
        <end position="148"/>
    </location>
</feature>
<reference evidence="9 10" key="1">
    <citation type="submission" date="2020-03" db="EMBL/GenBank/DDBJ databases">
        <title>Complete genome sequence of Monaibacterium sp. ALG8 with diverse plasmids.</title>
        <authorList>
            <person name="Sun C."/>
        </authorList>
    </citation>
    <scope>NUCLEOTIDE SEQUENCE [LARGE SCALE GENOMIC DNA]</scope>
    <source>
        <strain evidence="9 10">ALG8</strain>
    </source>
</reference>
<evidence type="ECO:0000256" key="3">
    <source>
        <dbReference type="ARBA" id="ARBA00022475"/>
    </source>
</evidence>
<dbReference type="Proteomes" id="UP000500791">
    <property type="component" value="Chromosome"/>
</dbReference>
<dbReference type="InterPro" id="IPR049177">
    <property type="entry name" value="MgtC_SapB_SrpB_YhiD_N"/>
</dbReference>
<organism evidence="9 10">
    <name type="scientific">Pontivivens nitratireducens</name>
    <dbReference type="NCBI Taxonomy" id="2758038"/>
    <lineage>
        <taxon>Bacteria</taxon>
        <taxon>Pseudomonadati</taxon>
        <taxon>Pseudomonadota</taxon>
        <taxon>Alphaproteobacteria</taxon>
        <taxon>Rhodobacterales</taxon>
        <taxon>Paracoccaceae</taxon>
        <taxon>Pontivivens</taxon>
    </lineage>
</organism>
<comment type="similarity">
    <text evidence="2 7">Belongs to the MgtC/SapB family.</text>
</comment>
<dbReference type="AlphaFoldDB" id="A0A6G7VJU9"/>
<keyword evidence="3" id="KW-1003">Cell membrane</keyword>
<keyword evidence="4 7" id="KW-0812">Transmembrane</keyword>
<sequence length="164" mass="17344">MLDTIIGEFVDPNAAVPPAIAMLRMFAALIFGGMIGLEREADNHPAGLRTHIMITLAACLFALIAFELMGATDRESVQFDPLRLIEAVTAGVAFLAAGSIITSRGKVKGLTTGASMWLAGAVGLACGTGRLMLALQATIMTLIVLWLLSKITTRVEKKLSSNKD</sequence>
<evidence type="ECO:0000256" key="1">
    <source>
        <dbReference type="ARBA" id="ARBA00004651"/>
    </source>
</evidence>
<dbReference type="GO" id="GO:0005886">
    <property type="term" value="C:plasma membrane"/>
    <property type="evidence" value="ECO:0007669"/>
    <property type="project" value="UniProtKB-SubCell"/>
</dbReference>
<dbReference type="PANTHER" id="PTHR33778:SF1">
    <property type="entry name" value="MAGNESIUM TRANSPORTER YHID-RELATED"/>
    <property type="match status" value="1"/>
</dbReference>
<keyword evidence="5 7" id="KW-1133">Transmembrane helix</keyword>
<feature type="transmembrane region" description="Helical" evidence="7">
    <location>
        <begin position="50"/>
        <end position="70"/>
    </location>
</feature>
<dbReference type="EMBL" id="CP049811">
    <property type="protein sequence ID" value="QIK40301.1"/>
    <property type="molecule type" value="Genomic_DNA"/>
</dbReference>
<evidence type="ECO:0000259" key="8">
    <source>
        <dbReference type="Pfam" id="PF02308"/>
    </source>
</evidence>
<dbReference type="PANTHER" id="PTHR33778">
    <property type="entry name" value="PROTEIN MGTC"/>
    <property type="match status" value="1"/>
</dbReference>
<evidence type="ECO:0000256" key="5">
    <source>
        <dbReference type="ARBA" id="ARBA00022989"/>
    </source>
</evidence>
<feature type="transmembrane region" description="Helical" evidence="7">
    <location>
        <begin position="20"/>
        <end position="38"/>
    </location>
</feature>
<evidence type="ECO:0000256" key="4">
    <source>
        <dbReference type="ARBA" id="ARBA00022692"/>
    </source>
</evidence>
<evidence type="ECO:0000313" key="9">
    <source>
        <dbReference type="EMBL" id="QIK40301.1"/>
    </source>
</evidence>
<comment type="subcellular location">
    <subcellularLocation>
        <location evidence="7">Cell inner membrane</location>
        <topology evidence="7">Multi-pass membrane protein</topology>
    </subcellularLocation>
    <subcellularLocation>
        <location evidence="1">Cell membrane</location>
        <topology evidence="1">Multi-pass membrane protein</topology>
    </subcellularLocation>
</comment>
<gene>
    <name evidence="9" type="ORF">G8E03_05700</name>
</gene>
<protein>
    <recommendedName>
        <fullName evidence="7">Protein MgtC</fullName>
    </recommendedName>
</protein>
<evidence type="ECO:0000256" key="2">
    <source>
        <dbReference type="ARBA" id="ARBA00009298"/>
    </source>
</evidence>
<dbReference type="Pfam" id="PF02308">
    <property type="entry name" value="MgtC"/>
    <property type="match status" value="1"/>
</dbReference>
<proteinExistence type="inferred from homology"/>
<evidence type="ECO:0000256" key="6">
    <source>
        <dbReference type="ARBA" id="ARBA00023136"/>
    </source>
</evidence>
<keyword evidence="7" id="KW-0997">Cell inner membrane</keyword>
<dbReference type="InterPro" id="IPR003416">
    <property type="entry name" value="MgtC/SapB/SrpB/YhiD_fam"/>
</dbReference>
<keyword evidence="6 7" id="KW-0472">Membrane</keyword>
<dbReference type="RefSeq" id="WP_166189614.1">
    <property type="nucleotide sequence ID" value="NZ_CP049811.1"/>
</dbReference>
<dbReference type="KEGG" id="mon:G8E03_05700"/>
<dbReference type="PRINTS" id="PR01837">
    <property type="entry name" value="MGTCSAPBPROT"/>
</dbReference>
<feature type="domain" description="MgtC/SapB/SrpB/YhiD N-terminal" evidence="8">
    <location>
        <begin position="26"/>
        <end position="152"/>
    </location>
</feature>